<keyword evidence="1" id="KW-0812">Transmembrane</keyword>
<feature type="transmembrane region" description="Helical" evidence="1">
    <location>
        <begin position="21"/>
        <end position="41"/>
    </location>
</feature>
<comment type="caution">
    <text evidence="2">The sequence shown here is derived from an EMBL/GenBank/DDBJ whole genome shotgun (WGS) entry which is preliminary data.</text>
</comment>
<keyword evidence="1" id="KW-1133">Transmembrane helix</keyword>
<evidence type="ECO:0000313" key="2">
    <source>
        <dbReference type="EMBL" id="KYG81688.1"/>
    </source>
</evidence>
<dbReference type="AlphaFoldDB" id="A0A150XSE9"/>
<keyword evidence="3" id="KW-1185">Reference proteome</keyword>
<organism evidence="2 3">
    <name type="scientific">Roseivirga ehrenbergii (strain DSM 102268 / JCM 13514 / KCTC 12282 / NCIMB 14502 / KMM 6017)</name>
    <dbReference type="NCBI Taxonomy" id="279360"/>
    <lineage>
        <taxon>Bacteria</taxon>
        <taxon>Pseudomonadati</taxon>
        <taxon>Bacteroidota</taxon>
        <taxon>Cytophagia</taxon>
        <taxon>Cytophagales</taxon>
        <taxon>Roseivirgaceae</taxon>
        <taxon>Roseivirga</taxon>
    </lineage>
</organism>
<dbReference type="EMBL" id="LQZQ01000002">
    <property type="protein sequence ID" value="KYG81688.1"/>
    <property type="molecule type" value="Genomic_DNA"/>
</dbReference>
<sequence length="219" mass="25727">MKSIIFKENLAVNQNQFFMKNPYKTSTILLLIALIGVVIYYQNLLERKTNLYANLMDDIPEEELIEFFDFLDVGNDFDGEWLLSDLDSMTGKPLPYVRAKDKRDSFDTWNNWPLRVRRKIRPYGFYFGKYRIRELLNDIDSVNANGNGDEIIGVRAYLSRRKSRDFNDQLTHHLDLQFIPVKNGGKDYFDETFYNRTMDTDSIDMLLNTSAPCPNNCQN</sequence>
<keyword evidence="1" id="KW-0472">Membrane</keyword>
<reference evidence="2" key="1">
    <citation type="submission" date="2016-01" db="EMBL/GenBank/DDBJ databases">
        <title>Genome sequencing of Roseivirga ehrenbergii KMM 6017.</title>
        <authorList>
            <person name="Selvaratnam C."/>
            <person name="Thevarajoo S."/>
            <person name="Goh K.M."/>
            <person name="Ee R."/>
            <person name="Chan K.-G."/>
            <person name="Chong C.S."/>
        </authorList>
    </citation>
    <scope>NUCLEOTIDE SEQUENCE [LARGE SCALE GENOMIC DNA]</scope>
    <source>
        <strain evidence="2">KMM 6017</strain>
    </source>
</reference>
<protein>
    <submittedName>
        <fullName evidence="2">Uncharacterized protein</fullName>
    </submittedName>
</protein>
<accession>A0A150XSE9</accession>
<evidence type="ECO:0000256" key="1">
    <source>
        <dbReference type="SAM" id="Phobius"/>
    </source>
</evidence>
<dbReference type="Proteomes" id="UP000075583">
    <property type="component" value="Unassembled WGS sequence"/>
</dbReference>
<proteinExistence type="predicted"/>
<dbReference type="STRING" id="279360.MB14_13985"/>
<name>A0A150XSE9_ROSEK</name>
<evidence type="ECO:0000313" key="3">
    <source>
        <dbReference type="Proteomes" id="UP000075583"/>
    </source>
</evidence>
<gene>
    <name evidence="2" type="ORF">MB14_13985</name>
</gene>